<sequence>MEELQRETMEMAQLEVDESEEKDKNGQDKESNPPAQQQENPPSFKDLPQELKDIIWTYALIAEAQRTIVVEDHQGLVPSVQLISNISLVNSASNKLAKTFYNIELDVFACVRESTEMRPEPDGEAKGVLRLNFEYTTLLTGFNPIWWDELIFAINYGELDNIQQRLQWQYLDWSGYRPPYKISDMALWITRSHITAPPTTEQMNQVKRVYDLQMLDSEEDLDSHQPPKCCYQCEWLRERQRHCPLGFRENEDPPVPNMWLCRLFIADVEYNPDDLIRDYAEIRPDALWEKTKKRLVTCWDFPLRALGDDFEPVLETDETWQTTREHSEKTNNDPSDINT</sequence>
<dbReference type="Proteomes" id="UP000030651">
    <property type="component" value="Unassembled WGS sequence"/>
</dbReference>
<dbReference type="RefSeq" id="XP_007827592.1">
    <property type="nucleotide sequence ID" value="XM_007829401.1"/>
</dbReference>
<gene>
    <name evidence="2" type="ORF">PFICI_00820</name>
</gene>
<dbReference type="GeneID" id="19265833"/>
<protein>
    <submittedName>
        <fullName evidence="2">Uncharacterized protein</fullName>
    </submittedName>
</protein>
<evidence type="ECO:0000256" key="1">
    <source>
        <dbReference type="SAM" id="MobiDB-lite"/>
    </source>
</evidence>
<feature type="compositionally biased region" description="Basic and acidic residues" evidence="1">
    <location>
        <begin position="21"/>
        <end position="31"/>
    </location>
</feature>
<proteinExistence type="predicted"/>
<dbReference type="EMBL" id="KI912109">
    <property type="protein sequence ID" value="ETS86992.1"/>
    <property type="molecule type" value="Genomic_DNA"/>
</dbReference>
<feature type="region of interest" description="Disordered" evidence="1">
    <location>
        <begin position="1"/>
        <end position="46"/>
    </location>
</feature>
<dbReference type="OrthoDB" id="4707605at2759"/>
<reference evidence="3" key="1">
    <citation type="journal article" date="2015" name="BMC Genomics">
        <title>Genomic and transcriptomic analysis of the endophytic fungus Pestalotiopsis fici reveals its lifestyle and high potential for synthesis of natural products.</title>
        <authorList>
            <person name="Wang X."/>
            <person name="Zhang X."/>
            <person name="Liu L."/>
            <person name="Xiang M."/>
            <person name="Wang W."/>
            <person name="Sun X."/>
            <person name="Che Y."/>
            <person name="Guo L."/>
            <person name="Liu G."/>
            <person name="Guo L."/>
            <person name="Wang C."/>
            <person name="Yin W.B."/>
            <person name="Stadler M."/>
            <person name="Zhang X."/>
            <person name="Liu X."/>
        </authorList>
    </citation>
    <scope>NUCLEOTIDE SEQUENCE [LARGE SCALE GENOMIC DNA]</scope>
    <source>
        <strain evidence="3">W106-1 / CGMCC3.15140</strain>
    </source>
</reference>
<evidence type="ECO:0000313" key="3">
    <source>
        <dbReference type="Proteomes" id="UP000030651"/>
    </source>
</evidence>
<keyword evidence="3" id="KW-1185">Reference proteome</keyword>
<evidence type="ECO:0000313" key="2">
    <source>
        <dbReference type="EMBL" id="ETS86992.1"/>
    </source>
</evidence>
<accession>W3XN94</accession>
<organism evidence="2 3">
    <name type="scientific">Pestalotiopsis fici (strain W106-1 / CGMCC3.15140)</name>
    <dbReference type="NCBI Taxonomy" id="1229662"/>
    <lineage>
        <taxon>Eukaryota</taxon>
        <taxon>Fungi</taxon>
        <taxon>Dikarya</taxon>
        <taxon>Ascomycota</taxon>
        <taxon>Pezizomycotina</taxon>
        <taxon>Sordariomycetes</taxon>
        <taxon>Xylariomycetidae</taxon>
        <taxon>Amphisphaeriales</taxon>
        <taxon>Sporocadaceae</taxon>
        <taxon>Pestalotiopsis</taxon>
    </lineage>
</organism>
<dbReference type="HOGENOM" id="CLU_837046_0_0_1"/>
<dbReference type="AlphaFoldDB" id="W3XN94"/>
<dbReference type="KEGG" id="pfy:PFICI_00820"/>
<name>W3XN94_PESFW</name>
<dbReference type="InParanoid" id="W3XN94"/>
<feature type="region of interest" description="Disordered" evidence="1">
    <location>
        <begin position="317"/>
        <end position="339"/>
    </location>
</feature>